<evidence type="ECO:0000313" key="1">
    <source>
        <dbReference type="EMBL" id="GGK69984.1"/>
    </source>
</evidence>
<dbReference type="RefSeq" id="WP_022921344.1">
    <property type="nucleotide sequence ID" value="NZ_BMLB01000003.1"/>
</dbReference>
<reference evidence="2" key="1">
    <citation type="journal article" date="2019" name="Int. J. Syst. Evol. Microbiol.">
        <title>The Global Catalogue of Microorganisms (GCM) 10K type strain sequencing project: providing services to taxonomists for standard genome sequencing and annotation.</title>
        <authorList>
            <consortium name="The Broad Institute Genomics Platform"/>
            <consortium name="The Broad Institute Genome Sequencing Center for Infectious Disease"/>
            <person name="Wu L."/>
            <person name="Ma J."/>
        </authorList>
    </citation>
    <scope>NUCLEOTIDE SEQUENCE [LARGE SCALE GENOMIC DNA]</scope>
    <source>
        <strain evidence="2">CGMCC 1.5362</strain>
    </source>
</reference>
<comment type="caution">
    <text evidence="1">The sequence shown here is derived from an EMBL/GenBank/DDBJ whole genome shotgun (WGS) entry which is preliminary data.</text>
</comment>
<dbReference type="InterPro" id="IPR052341">
    <property type="entry name" value="LOG_family_nucleotidases"/>
</dbReference>
<dbReference type="PANTHER" id="PTHR43393:SF3">
    <property type="entry name" value="LYSINE DECARBOXYLASE-LIKE PROTEIN"/>
    <property type="match status" value="1"/>
</dbReference>
<dbReference type="Proteomes" id="UP000662111">
    <property type="component" value="Unassembled WGS sequence"/>
</dbReference>
<dbReference type="Gene3D" id="3.40.50.450">
    <property type="match status" value="1"/>
</dbReference>
<sequence>MEQRGYVGVVGPGTGAGAGQVRLAEEVGALLAAERLVVVTGGLDGVMAGAARGCELAGGTSIGLLPGGAREAGNPYSTVTLPTGLGELRNGLLVRASDVLVAIAPSWGTLSEVAVAVRTGVPVVLLAWDPAVLDGLPPSTDPAPLHARTPQEAVRLVVDHIGDHHPPEEST</sequence>
<accession>A0ABQ2F8U8</accession>
<dbReference type="EMBL" id="BMLB01000003">
    <property type="protein sequence ID" value="GGK69984.1"/>
    <property type="molecule type" value="Genomic_DNA"/>
</dbReference>
<evidence type="ECO:0000313" key="2">
    <source>
        <dbReference type="Proteomes" id="UP000662111"/>
    </source>
</evidence>
<keyword evidence="2" id="KW-1185">Reference proteome</keyword>
<dbReference type="Pfam" id="PF18306">
    <property type="entry name" value="LDcluster4"/>
    <property type="match status" value="1"/>
</dbReference>
<protein>
    <submittedName>
        <fullName evidence="1">Lysine decarboxylase</fullName>
    </submittedName>
</protein>
<dbReference type="SUPFAM" id="SSF102405">
    <property type="entry name" value="MCP/YpsA-like"/>
    <property type="match status" value="1"/>
</dbReference>
<dbReference type="PANTHER" id="PTHR43393">
    <property type="entry name" value="CYTOKININ RIBOSIDE 5'-MONOPHOSPHATE PHOSPHORIBOHYDROLASE"/>
    <property type="match status" value="1"/>
</dbReference>
<proteinExistence type="predicted"/>
<gene>
    <name evidence="1" type="ORF">GCM10011509_18010</name>
</gene>
<name>A0ABQ2F8U8_9MICO</name>
<organism evidence="1 2">
    <name type="scientific">Ornithinimicrobium pekingense</name>
    <dbReference type="NCBI Taxonomy" id="384677"/>
    <lineage>
        <taxon>Bacteria</taxon>
        <taxon>Bacillati</taxon>
        <taxon>Actinomycetota</taxon>
        <taxon>Actinomycetes</taxon>
        <taxon>Micrococcales</taxon>
        <taxon>Ornithinimicrobiaceae</taxon>
        <taxon>Ornithinimicrobium</taxon>
    </lineage>
</organism>
<dbReference type="InterPro" id="IPR041164">
    <property type="entry name" value="LDcluster4"/>
</dbReference>